<evidence type="ECO:0000313" key="1">
    <source>
        <dbReference type="EMBL" id="GDY33623.1"/>
    </source>
</evidence>
<comment type="caution">
    <text evidence="1">The sequence shown here is derived from an EMBL/GenBank/DDBJ whole genome shotgun (WGS) entry which is preliminary data.</text>
</comment>
<dbReference type="InterPro" id="IPR006764">
    <property type="entry name" value="SAM_dep_MeTrfase_SAV2177_type"/>
</dbReference>
<accession>A0A4D4JI95</accession>
<gene>
    <name evidence="1" type="ORF">GTS_52560</name>
</gene>
<dbReference type="Gene3D" id="3.40.50.150">
    <property type="entry name" value="Vaccinia Virus protein VP39"/>
    <property type="match status" value="1"/>
</dbReference>
<evidence type="ECO:0000313" key="2">
    <source>
        <dbReference type="Proteomes" id="UP000298860"/>
    </source>
</evidence>
<name>A0A4D4JI95_9PSEU</name>
<evidence type="ECO:0008006" key="3">
    <source>
        <dbReference type="Google" id="ProtNLM"/>
    </source>
</evidence>
<dbReference type="SUPFAM" id="SSF53335">
    <property type="entry name" value="S-adenosyl-L-methionine-dependent methyltransferases"/>
    <property type="match status" value="1"/>
</dbReference>
<dbReference type="PIRSF" id="PIRSF017393">
    <property type="entry name" value="MTase_SAV2177"/>
    <property type="match status" value="1"/>
</dbReference>
<dbReference type="Pfam" id="PF04672">
    <property type="entry name" value="Methyltransf_19"/>
    <property type="match status" value="1"/>
</dbReference>
<dbReference type="InterPro" id="IPR029063">
    <property type="entry name" value="SAM-dependent_MTases_sf"/>
</dbReference>
<organism evidence="1 2">
    <name type="scientific">Gandjariella thermophila</name>
    <dbReference type="NCBI Taxonomy" id="1931992"/>
    <lineage>
        <taxon>Bacteria</taxon>
        <taxon>Bacillati</taxon>
        <taxon>Actinomycetota</taxon>
        <taxon>Actinomycetes</taxon>
        <taxon>Pseudonocardiales</taxon>
        <taxon>Pseudonocardiaceae</taxon>
        <taxon>Gandjariella</taxon>
    </lineage>
</organism>
<dbReference type="AlphaFoldDB" id="A0A4D4JI95"/>
<dbReference type="Proteomes" id="UP000298860">
    <property type="component" value="Unassembled WGS sequence"/>
</dbReference>
<dbReference type="CDD" id="cd02440">
    <property type="entry name" value="AdoMet_MTases"/>
    <property type="match status" value="1"/>
</dbReference>
<reference evidence="2" key="1">
    <citation type="submission" date="2019-04" db="EMBL/GenBank/DDBJ databases">
        <title>Draft genome sequence of Pseudonocardiaceae bacterium SL3-2-4.</title>
        <authorList>
            <person name="Ningsih F."/>
            <person name="Yokota A."/>
            <person name="Sakai Y."/>
            <person name="Nanatani K."/>
            <person name="Yabe S."/>
            <person name="Oetari A."/>
            <person name="Sjamsuridzal W."/>
        </authorList>
    </citation>
    <scope>NUCLEOTIDE SEQUENCE [LARGE SCALE GENOMIC DNA]</scope>
    <source>
        <strain evidence="2">SL3-2-4</strain>
    </source>
</reference>
<proteinExistence type="predicted"/>
<protein>
    <recommendedName>
        <fullName evidence="3">S-adenosyl methyltransferase</fullName>
    </recommendedName>
</protein>
<dbReference type="EMBL" id="BJFL01000049">
    <property type="protein sequence ID" value="GDY33623.1"/>
    <property type="molecule type" value="Genomic_DNA"/>
</dbReference>
<sequence>MQRATVPVPVDADLGNPARMWAYWLGAAEYLPVDAQAADHTATALPRVPYFIRSHRAFLRRVVRHLVGLGVRQFLDLGSGIPTAGHVHHTAHAIDPGCRVIYVDSDPVAVEHGHVLLDQQERVAMLRADFRRVEDVLGAAQCQALLDPGQPTAVLLIDSLPYVADADHPQQMLDAYRRALGGGSYVALSHGCLDDELAAGFARFEGLFGIPIPPLALRDAEEIAGLLVGFAVLDPGIVTVPQWRPEAVDRHTHPERFPGLAALARAR</sequence>
<keyword evidence="2" id="KW-1185">Reference proteome</keyword>